<feature type="coiled-coil region" evidence="1">
    <location>
        <begin position="141"/>
        <end position="175"/>
    </location>
</feature>
<keyword evidence="3" id="KW-1185">Reference proteome</keyword>
<dbReference type="OrthoDB" id="913780at2759"/>
<dbReference type="EMBL" id="KZ305041">
    <property type="protein sequence ID" value="PIA40905.1"/>
    <property type="molecule type" value="Genomic_DNA"/>
</dbReference>
<evidence type="ECO:0000313" key="2">
    <source>
        <dbReference type="EMBL" id="PIA40905.1"/>
    </source>
</evidence>
<dbReference type="FunCoup" id="A0A2G5DBK4">
    <property type="interactions" value="122"/>
</dbReference>
<dbReference type="AlphaFoldDB" id="A0A2G5DBK4"/>
<dbReference type="Proteomes" id="UP000230069">
    <property type="component" value="Unassembled WGS sequence"/>
</dbReference>
<protein>
    <submittedName>
        <fullName evidence="2">Uncharacterized protein</fullName>
    </submittedName>
</protein>
<evidence type="ECO:0000313" key="3">
    <source>
        <dbReference type="Proteomes" id="UP000230069"/>
    </source>
</evidence>
<name>A0A2G5DBK4_AQUCA</name>
<organism evidence="2 3">
    <name type="scientific">Aquilegia coerulea</name>
    <name type="common">Rocky mountain columbine</name>
    <dbReference type="NCBI Taxonomy" id="218851"/>
    <lineage>
        <taxon>Eukaryota</taxon>
        <taxon>Viridiplantae</taxon>
        <taxon>Streptophyta</taxon>
        <taxon>Embryophyta</taxon>
        <taxon>Tracheophyta</taxon>
        <taxon>Spermatophyta</taxon>
        <taxon>Magnoliopsida</taxon>
        <taxon>Ranunculales</taxon>
        <taxon>Ranunculaceae</taxon>
        <taxon>Thalictroideae</taxon>
        <taxon>Aquilegia</taxon>
    </lineage>
</organism>
<dbReference type="InParanoid" id="A0A2G5DBK4"/>
<evidence type="ECO:0000256" key="1">
    <source>
        <dbReference type="SAM" id="Coils"/>
    </source>
</evidence>
<accession>A0A2G5DBK4</accession>
<sequence>MEVSGVVLRQLPFLSGTGIDTQSSKLSFSSSKNIGELRLLGHREGVSKVCLRSRVCGIPSYGFSNGGHVDYYCLSPKAGMGIKKEKKNKEISEKASLKKKLKLVKGMSKDLLRFSSMGFCIEDAEDSLIGEIKGKKISEATEILLSQLQQLKAEEKELKRKKKEEKAKLKAVAAAEMNITKVCESSSSSTSESSDSECGEVVNMKSLRNQVIPEPKLIDEPYIEFDVPVQTMSTNPNINFDKYRFLPNYAANIR</sequence>
<reference evidence="2 3" key="1">
    <citation type="submission" date="2017-09" db="EMBL/GenBank/DDBJ databases">
        <title>WGS assembly of Aquilegia coerulea Goldsmith.</title>
        <authorList>
            <person name="Hodges S."/>
            <person name="Kramer E."/>
            <person name="Nordborg M."/>
            <person name="Tomkins J."/>
            <person name="Borevitz J."/>
            <person name="Derieg N."/>
            <person name="Yan J."/>
            <person name="Mihaltcheva S."/>
            <person name="Hayes R.D."/>
            <person name="Rokhsar D."/>
        </authorList>
    </citation>
    <scope>NUCLEOTIDE SEQUENCE [LARGE SCALE GENOMIC DNA]</scope>
    <source>
        <strain evidence="3">cv. Goldsmith</strain>
    </source>
</reference>
<keyword evidence="1" id="KW-0175">Coiled coil</keyword>
<proteinExistence type="predicted"/>
<gene>
    <name evidence="2" type="ORF">AQUCO_02400162v1</name>
</gene>
<dbReference type="STRING" id="218851.A0A2G5DBK4"/>